<sequence>MKVAVAGGTGYVGRLLVAALKARGDEVALISRSGGGAASASGPRRITWAQLAASPEVLEGFDAIVNLAGETISRRWNKSGKQAILQSRLDAVDALAKAAAALKRKPGVVVNASGISVYGTDGSVPHDENSAARGTDFLASVVGQWEAAADRIPVPRLVKLRIGLVIGLDDGAFPKMLLPYRLFAGGRIGSGKQWMPWIHEEDMVRLILFCLDRSDIEGPVNACAPEPLTNDEFGRAVGAAARKPHWLPLPSFVLKGALGEMSFLLLEGSRAIPRKATAHGFSFRYRTADAALGQLFGRQRS</sequence>
<comment type="similarity">
    <text evidence="1">Belongs to the NAD(P)-dependent epimerase/dehydratase family. SDR39U1 subfamily.</text>
</comment>
<dbReference type="PANTHER" id="PTHR11092">
    <property type="entry name" value="SUGAR NUCLEOTIDE EPIMERASE RELATED"/>
    <property type="match status" value="1"/>
</dbReference>
<evidence type="ECO:0000259" key="2">
    <source>
        <dbReference type="Pfam" id="PF01370"/>
    </source>
</evidence>
<reference evidence="4 5" key="1">
    <citation type="submission" date="2021-03" db="EMBL/GenBank/DDBJ databases">
        <title>Paenibacillus artemisicola MWE-103 whole genome sequence.</title>
        <authorList>
            <person name="Ham Y.J."/>
        </authorList>
    </citation>
    <scope>NUCLEOTIDE SEQUENCE [LARGE SCALE GENOMIC DNA]</scope>
    <source>
        <strain evidence="4 5">MWE-103</strain>
    </source>
</reference>
<evidence type="ECO:0000313" key="4">
    <source>
        <dbReference type="EMBL" id="MBO7747758.1"/>
    </source>
</evidence>
<name>A0ABS3WHI1_9BACL</name>
<feature type="domain" description="DUF1731" evidence="3">
    <location>
        <begin position="249"/>
        <end position="295"/>
    </location>
</feature>
<evidence type="ECO:0000256" key="1">
    <source>
        <dbReference type="ARBA" id="ARBA00009353"/>
    </source>
</evidence>
<dbReference type="Pfam" id="PF01370">
    <property type="entry name" value="Epimerase"/>
    <property type="match status" value="1"/>
</dbReference>
<dbReference type="Pfam" id="PF08338">
    <property type="entry name" value="DUF1731"/>
    <property type="match status" value="1"/>
</dbReference>
<accession>A0ABS3WHI1</accession>
<comment type="caution">
    <text evidence="4">The sequence shown here is derived from an EMBL/GenBank/DDBJ whole genome shotgun (WGS) entry which is preliminary data.</text>
</comment>
<gene>
    <name evidence="4" type="ORF">I8J29_26565</name>
</gene>
<organism evidence="4 5">
    <name type="scientific">Paenibacillus artemisiicola</name>
    <dbReference type="NCBI Taxonomy" id="1172618"/>
    <lineage>
        <taxon>Bacteria</taxon>
        <taxon>Bacillati</taxon>
        <taxon>Bacillota</taxon>
        <taxon>Bacilli</taxon>
        <taxon>Bacillales</taxon>
        <taxon>Paenibacillaceae</taxon>
        <taxon>Paenibacillus</taxon>
    </lineage>
</organism>
<feature type="domain" description="NAD-dependent epimerase/dehydratase" evidence="2">
    <location>
        <begin position="3"/>
        <end position="130"/>
    </location>
</feature>
<dbReference type="Gene3D" id="3.40.50.720">
    <property type="entry name" value="NAD(P)-binding Rossmann-like Domain"/>
    <property type="match status" value="1"/>
</dbReference>
<dbReference type="Proteomes" id="UP000670947">
    <property type="component" value="Unassembled WGS sequence"/>
</dbReference>
<evidence type="ECO:0000259" key="3">
    <source>
        <dbReference type="Pfam" id="PF08338"/>
    </source>
</evidence>
<dbReference type="InterPro" id="IPR001509">
    <property type="entry name" value="Epimerase_deHydtase"/>
</dbReference>
<dbReference type="PANTHER" id="PTHR11092:SF0">
    <property type="entry name" value="EPIMERASE FAMILY PROTEIN SDR39U1"/>
    <property type="match status" value="1"/>
</dbReference>
<dbReference type="RefSeq" id="WP_208850388.1">
    <property type="nucleotide sequence ID" value="NZ_JAGGDJ010000039.1"/>
</dbReference>
<dbReference type="NCBIfam" id="TIGR01777">
    <property type="entry name" value="yfcH"/>
    <property type="match status" value="1"/>
</dbReference>
<keyword evidence="5" id="KW-1185">Reference proteome</keyword>
<dbReference type="InterPro" id="IPR036291">
    <property type="entry name" value="NAD(P)-bd_dom_sf"/>
</dbReference>
<dbReference type="InterPro" id="IPR010099">
    <property type="entry name" value="SDR39U1"/>
</dbReference>
<protein>
    <submittedName>
        <fullName evidence="4">TIGR01777 family oxidoreductase</fullName>
    </submittedName>
</protein>
<dbReference type="InterPro" id="IPR013549">
    <property type="entry name" value="DUF1731"/>
</dbReference>
<dbReference type="SUPFAM" id="SSF51735">
    <property type="entry name" value="NAD(P)-binding Rossmann-fold domains"/>
    <property type="match status" value="1"/>
</dbReference>
<evidence type="ECO:0000313" key="5">
    <source>
        <dbReference type="Proteomes" id="UP000670947"/>
    </source>
</evidence>
<dbReference type="EMBL" id="JAGGDJ010000039">
    <property type="protein sequence ID" value="MBO7747758.1"/>
    <property type="molecule type" value="Genomic_DNA"/>
</dbReference>
<proteinExistence type="inferred from homology"/>